<gene>
    <name evidence="7" type="primary">bla</name>
    <name evidence="7" type="ORF">LZ536_06270</name>
</gene>
<dbReference type="InterPro" id="IPR051013">
    <property type="entry name" value="MBL_superfamily_lactonases"/>
</dbReference>
<keyword evidence="2" id="KW-0479">Metal-binding</keyword>
<protein>
    <submittedName>
        <fullName evidence="7">Subclass B3 metallo-beta-lactamase</fullName>
        <ecNumber evidence="7">3.5.2.6</ecNumber>
    </submittedName>
</protein>
<dbReference type="EMBL" id="JAMGBD010000001">
    <property type="protein sequence ID" value="MCL6683507.1"/>
    <property type="molecule type" value="Genomic_DNA"/>
</dbReference>
<dbReference type="EC" id="3.5.2.6" evidence="7"/>
<keyword evidence="8" id="KW-1185">Reference proteome</keyword>
<evidence type="ECO:0000313" key="7">
    <source>
        <dbReference type="EMBL" id="MCL6683507.1"/>
    </source>
</evidence>
<evidence type="ECO:0000259" key="6">
    <source>
        <dbReference type="SMART" id="SM00849"/>
    </source>
</evidence>
<feature type="domain" description="Metallo-beta-lactamase" evidence="6">
    <location>
        <begin position="51"/>
        <end position="241"/>
    </location>
</feature>
<accession>A0ABT0RLJ4</accession>
<keyword evidence="5" id="KW-0732">Signal</keyword>
<evidence type="ECO:0000313" key="8">
    <source>
        <dbReference type="Proteomes" id="UP001165363"/>
    </source>
</evidence>
<dbReference type="Gene3D" id="3.60.15.10">
    <property type="entry name" value="Ribonuclease Z/Hydroxyacylglutathione hydrolase-like"/>
    <property type="match status" value="1"/>
</dbReference>
<comment type="caution">
    <text evidence="7">The sequence shown here is derived from an EMBL/GenBank/DDBJ whole genome shotgun (WGS) entry which is preliminary data.</text>
</comment>
<dbReference type="PANTHER" id="PTHR42978">
    <property type="entry name" value="QUORUM-QUENCHING LACTONASE YTNP-RELATED-RELATED"/>
    <property type="match status" value="1"/>
</dbReference>
<evidence type="ECO:0000256" key="5">
    <source>
        <dbReference type="SAM" id="SignalP"/>
    </source>
</evidence>
<dbReference type="Proteomes" id="UP001165363">
    <property type="component" value="Unassembled WGS sequence"/>
</dbReference>
<dbReference type="InterPro" id="IPR001279">
    <property type="entry name" value="Metallo-B-lactamas"/>
</dbReference>
<evidence type="ECO:0000256" key="1">
    <source>
        <dbReference type="ARBA" id="ARBA00007749"/>
    </source>
</evidence>
<feature type="signal peptide" evidence="5">
    <location>
        <begin position="1"/>
        <end position="18"/>
    </location>
</feature>
<sequence>MFVSLAAAALAASGPASMPEWHTACDGKEAWSDPAPPLHVFGNVYDVGTCTITALLITSPKGHILLDAGPAESAPAVAANIERLGFKLSDVKLIGGSHEHVDHVGGIAALQKLTGATVMAAARAYNPFETGELDKSDPQSGLLPPYPGSDVGMILWDGLVVDEGPLHLTAHMTPGHAPGGTTWSWRSCEDKRCVRIVYADSVTAVSRDDYRFSDHRGYVLRFRRSLGEIGRLDCDLLITPHPGASNFIDRLDGKAPLIDSGACKAYADKGRAALDERLAKEKTP</sequence>
<keyword evidence="4" id="KW-0862">Zinc</keyword>
<evidence type="ECO:0000256" key="2">
    <source>
        <dbReference type="ARBA" id="ARBA00022723"/>
    </source>
</evidence>
<dbReference type="InterPro" id="IPR036866">
    <property type="entry name" value="RibonucZ/Hydroxyglut_hydro"/>
</dbReference>
<dbReference type="Pfam" id="PF00753">
    <property type="entry name" value="Lactamase_B"/>
    <property type="match status" value="1"/>
</dbReference>
<dbReference type="NCBIfam" id="NF033105">
    <property type="entry name" value="bla_subclass_B3"/>
    <property type="match status" value="1"/>
</dbReference>
<keyword evidence="3 7" id="KW-0378">Hydrolase</keyword>
<feature type="chain" id="PRO_5046820313" evidence="5">
    <location>
        <begin position="19"/>
        <end position="284"/>
    </location>
</feature>
<evidence type="ECO:0000256" key="4">
    <source>
        <dbReference type="ARBA" id="ARBA00022833"/>
    </source>
</evidence>
<dbReference type="RefSeq" id="WP_249847463.1">
    <property type="nucleotide sequence ID" value="NZ_JAMGBD010000001.1"/>
</dbReference>
<dbReference type="PANTHER" id="PTHR42978:SF6">
    <property type="entry name" value="QUORUM-QUENCHING LACTONASE YTNP-RELATED"/>
    <property type="match status" value="1"/>
</dbReference>
<organism evidence="7 8">
    <name type="scientific">Sphingomonas alba</name>
    <dbReference type="NCBI Taxonomy" id="2908208"/>
    <lineage>
        <taxon>Bacteria</taxon>
        <taxon>Pseudomonadati</taxon>
        <taxon>Pseudomonadota</taxon>
        <taxon>Alphaproteobacteria</taxon>
        <taxon>Sphingomonadales</taxon>
        <taxon>Sphingomonadaceae</taxon>
        <taxon>Sphingomonas</taxon>
    </lineage>
</organism>
<comment type="similarity">
    <text evidence="1">Belongs to the metallo-beta-lactamase superfamily.</text>
</comment>
<evidence type="ECO:0000256" key="3">
    <source>
        <dbReference type="ARBA" id="ARBA00022801"/>
    </source>
</evidence>
<dbReference type="SMART" id="SM00849">
    <property type="entry name" value="Lactamase_B"/>
    <property type="match status" value="1"/>
</dbReference>
<dbReference type="GO" id="GO:0008800">
    <property type="term" value="F:beta-lactamase activity"/>
    <property type="evidence" value="ECO:0007669"/>
    <property type="project" value="UniProtKB-EC"/>
</dbReference>
<reference evidence="7" key="1">
    <citation type="submission" date="2022-05" db="EMBL/GenBank/DDBJ databases">
        <authorList>
            <person name="Jo J.-H."/>
            <person name="Im W.-T."/>
        </authorList>
    </citation>
    <scope>NUCLEOTIDE SEQUENCE</scope>
    <source>
        <strain evidence="7">SE158</strain>
    </source>
</reference>
<proteinExistence type="inferred from homology"/>
<name>A0ABT0RLJ4_9SPHN</name>
<dbReference type="SUPFAM" id="SSF56281">
    <property type="entry name" value="Metallo-hydrolase/oxidoreductase"/>
    <property type="match status" value="1"/>
</dbReference>